<protein>
    <recommendedName>
        <fullName evidence="4">N-acetyltransferase domain-containing protein</fullName>
    </recommendedName>
</protein>
<proteinExistence type="inferred from homology"/>
<dbReference type="CTD" id="20197739"/>
<keyword evidence="7" id="KW-1185">Reference proteome</keyword>
<comment type="similarity">
    <text evidence="1">Belongs to the acetyltransferase family. GNAT subfamily.</text>
</comment>
<gene>
    <name evidence="6" type="primary">20197739</name>
    <name evidence="5" type="ORF">HELRODRAFT_157613</name>
</gene>
<dbReference type="EMBL" id="KB097496">
    <property type="protein sequence ID" value="ESN95886.1"/>
    <property type="molecule type" value="Genomic_DNA"/>
</dbReference>
<dbReference type="OMA" id="WHVPRYH"/>
<dbReference type="InterPro" id="IPR016181">
    <property type="entry name" value="Acyl_CoA_acyltransferase"/>
</dbReference>
<evidence type="ECO:0000256" key="1">
    <source>
        <dbReference type="ARBA" id="ARBA00009342"/>
    </source>
</evidence>
<dbReference type="PANTHER" id="PTHR13256">
    <property type="entry name" value="N-ACETYLTRANSFERASE 9"/>
    <property type="match status" value="1"/>
</dbReference>
<dbReference type="SUPFAM" id="SSF55729">
    <property type="entry name" value="Acyl-CoA N-acyltransferases (Nat)"/>
    <property type="match status" value="1"/>
</dbReference>
<dbReference type="FunFam" id="3.40.630.30:FF:000132">
    <property type="entry name" value="N-acetyltransferase 9-like protein"/>
    <property type="match status" value="1"/>
</dbReference>
<reference evidence="7" key="1">
    <citation type="submission" date="2012-12" db="EMBL/GenBank/DDBJ databases">
        <authorList>
            <person name="Hellsten U."/>
            <person name="Grimwood J."/>
            <person name="Chapman J.A."/>
            <person name="Shapiro H."/>
            <person name="Aerts A."/>
            <person name="Otillar R.P."/>
            <person name="Terry A.Y."/>
            <person name="Boore J.L."/>
            <person name="Simakov O."/>
            <person name="Marletaz F."/>
            <person name="Cho S.-J."/>
            <person name="Edsinger-Gonzales E."/>
            <person name="Havlak P."/>
            <person name="Kuo D.-H."/>
            <person name="Larsson T."/>
            <person name="Lv J."/>
            <person name="Arendt D."/>
            <person name="Savage R."/>
            <person name="Osoegawa K."/>
            <person name="de Jong P."/>
            <person name="Lindberg D.R."/>
            <person name="Seaver E.C."/>
            <person name="Weisblat D.A."/>
            <person name="Putnam N.H."/>
            <person name="Grigoriev I.V."/>
            <person name="Rokhsar D.S."/>
        </authorList>
    </citation>
    <scope>NUCLEOTIDE SEQUENCE</scope>
</reference>
<evidence type="ECO:0000256" key="3">
    <source>
        <dbReference type="ARBA" id="ARBA00023315"/>
    </source>
</evidence>
<dbReference type="Proteomes" id="UP000015101">
    <property type="component" value="Unassembled WGS sequence"/>
</dbReference>
<sequence>MKKNKNTKITGGKVILVPYQETHVLRYHSWMQDASIQQLTASEPLSLQDEYAMQKSWREDDDKCTFIVLDKKLFDSTQDEVESMIGDVNLFINTDDIHQAELEVMIAVAEMRGGGRGRETCLLMMRYGIEALGVTSYLVKIGYDNAPSHNLFQKLRFKEVNYFFIIVITK</sequence>
<dbReference type="InterPro" id="IPR039135">
    <property type="entry name" value="NAT9-like"/>
</dbReference>
<evidence type="ECO:0000313" key="5">
    <source>
        <dbReference type="EMBL" id="ESN95886.1"/>
    </source>
</evidence>
<name>T1EMD9_HELRO</name>
<evidence type="ECO:0000256" key="2">
    <source>
        <dbReference type="ARBA" id="ARBA00022679"/>
    </source>
</evidence>
<dbReference type="EMBL" id="AMQM01006558">
    <property type="status" value="NOT_ANNOTATED_CDS"/>
    <property type="molecule type" value="Genomic_DNA"/>
</dbReference>
<dbReference type="InterPro" id="IPR000182">
    <property type="entry name" value="GNAT_dom"/>
</dbReference>
<dbReference type="KEGG" id="hro:HELRODRAFT_157613"/>
<dbReference type="GO" id="GO:0008080">
    <property type="term" value="F:N-acetyltransferase activity"/>
    <property type="evidence" value="ECO:0007669"/>
    <property type="project" value="InterPro"/>
</dbReference>
<evidence type="ECO:0000313" key="7">
    <source>
        <dbReference type="Proteomes" id="UP000015101"/>
    </source>
</evidence>
<dbReference type="eggNOG" id="KOG4135">
    <property type="taxonomic scope" value="Eukaryota"/>
</dbReference>
<feature type="domain" description="N-acetyltransferase" evidence="4">
    <location>
        <begin position="14"/>
        <end position="158"/>
    </location>
</feature>
<reference evidence="5 7" key="2">
    <citation type="journal article" date="2013" name="Nature">
        <title>Insights into bilaterian evolution from three spiralian genomes.</title>
        <authorList>
            <person name="Simakov O."/>
            <person name="Marletaz F."/>
            <person name="Cho S.J."/>
            <person name="Edsinger-Gonzales E."/>
            <person name="Havlak P."/>
            <person name="Hellsten U."/>
            <person name="Kuo D.H."/>
            <person name="Larsson T."/>
            <person name="Lv J."/>
            <person name="Arendt D."/>
            <person name="Savage R."/>
            <person name="Osoegawa K."/>
            <person name="de Jong P."/>
            <person name="Grimwood J."/>
            <person name="Chapman J.A."/>
            <person name="Shapiro H."/>
            <person name="Aerts A."/>
            <person name="Otillar R.P."/>
            <person name="Terry A.Y."/>
            <person name="Boore J.L."/>
            <person name="Grigoriev I.V."/>
            <person name="Lindberg D.R."/>
            <person name="Seaver E.C."/>
            <person name="Weisblat D.A."/>
            <person name="Putnam N.H."/>
            <person name="Rokhsar D.S."/>
        </authorList>
    </citation>
    <scope>NUCLEOTIDE SEQUENCE</scope>
</reference>
<dbReference type="OrthoDB" id="5043642at2759"/>
<dbReference type="STRING" id="6412.T1EMD9"/>
<dbReference type="PANTHER" id="PTHR13256:SF16">
    <property type="entry name" value="ALPHA_BETA-TUBULIN-N-ACETYLTRANSFERASE 9"/>
    <property type="match status" value="1"/>
</dbReference>
<dbReference type="GeneID" id="20197739"/>
<dbReference type="InParanoid" id="T1EMD9"/>
<keyword evidence="3" id="KW-0012">Acyltransferase</keyword>
<dbReference type="Pfam" id="PF13302">
    <property type="entry name" value="Acetyltransf_3"/>
    <property type="match status" value="1"/>
</dbReference>
<dbReference type="HOGENOM" id="CLU_073102_2_0_1"/>
<evidence type="ECO:0000259" key="4">
    <source>
        <dbReference type="Pfam" id="PF13302"/>
    </source>
</evidence>
<dbReference type="Gene3D" id="3.40.630.30">
    <property type="match status" value="1"/>
</dbReference>
<dbReference type="EnsemblMetazoa" id="HelroT157613">
    <property type="protein sequence ID" value="HelroP157613"/>
    <property type="gene ID" value="HelroG157613"/>
</dbReference>
<keyword evidence="2" id="KW-0808">Transferase</keyword>
<organism evidence="6 7">
    <name type="scientific">Helobdella robusta</name>
    <name type="common">Californian leech</name>
    <dbReference type="NCBI Taxonomy" id="6412"/>
    <lineage>
        <taxon>Eukaryota</taxon>
        <taxon>Metazoa</taxon>
        <taxon>Spiralia</taxon>
        <taxon>Lophotrochozoa</taxon>
        <taxon>Annelida</taxon>
        <taxon>Clitellata</taxon>
        <taxon>Hirudinea</taxon>
        <taxon>Rhynchobdellida</taxon>
        <taxon>Glossiphoniidae</taxon>
        <taxon>Helobdella</taxon>
    </lineage>
</organism>
<reference evidence="6" key="3">
    <citation type="submission" date="2015-06" db="UniProtKB">
        <authorList>
            <consortium name="EnsemblMetazoa"/>
        </authorList>
    </citation>
    <scope>IDENTIFICATION</scope>
</reference>
<dbReference type="AlphaFoldDB" id="T1EMD9"/>
<dbReference type="FunCoup" id="T1EMD9">
    <property type="interactions" value="979"/>
</dbReference>
<accession>T1EMD9</accession>
<evidence type="ECO:0000313" key="6">
    <source>
        <dbReference type="EnsemblMetazoa" id="HelroP157613"/>
    </source>
</evidence>
<dbReference type="RefSeq" id="XP_009025932.1">
    <property type="nucleotide sequence ID" value="XM_009027684.1"/>
</dbReference>